<dbReference type="EMBL" id="JRPL02000017">
    <property type="protein sequence ID" value="TLD82636.1"/>
    <property type="molecule type" value="Genomic_DNA"/>
</dbReference>
<dbReference type="AlphaFoldDB" id="A0A4U8S9M9"/>
<comment type="caution">
    <text evidence="1">The sequence shown here is derived from an EMBL/GenBank/DDBJ whole genome shotgun (WGS) entry which is preliminary data.</text>
</comment>
<protein>
    <submittedName>
        <fullName evidence="1">Autotransporter domain-containing protein</fullName>
    </submittedName>
</protein>
<name>A0A4U8S9M9_9HELI</name>
<evidence type="ECO:0000313" key="2">
    <source>
        <dbReference type="Proteomes" id="UP000029878"/>
    </source>
</evidence>
<gene>
    <name evidence="1" type="ORF">LS81_007330</name>
</gene>
<dbReference type="Proteomes" id="UP000029878">
    <property type="component" value="Unassembled WGS sequence"/>
</dbReference>
<reference evidence="1 2" key="1">
    <citation type="journal article" date="2014" name="Genome Announc.">
        <title>Draft genome sequences of eight enterohepatic helicobacter species isolated from both laboratory and wild rodents.</title>
        <authorList>
            <person name="Sheh A."/>
            <person name="Shen Z."/>
            <person name="Fox J.G."/>
        </authorList>
    </citation>
    <scope>NUCLEOTIDE SEQUENCE [LARGE SCALE GENOMIC DNA]</scope>
    <source>
        <strain evidence="1 2">ATCC 700114</strain>
    </source>
</reference>
<proteinExistence type="predicted"/>
<organism evidence="1 2">
    <name type="scientific">Helicobacter trogontum</name>
    <dbReference type="NCBI Taxonomy" id="50960"/>
    <lineage>
        <taxon>Bacteria</taxon>
        <taxon>Pseudomonadati</taxon>
        <taxon>Campylobacterota</taxon>
        <taxon>Epsilonproteobacteria</taxon>
        <taxon>Campylobacterales</taxon>
        <taxon>Helicobacteraceae</taxon>
        <taxon>Helicobacter</taxon>
    </lineage>
</organism>
<accession>A0A4U8S9M9</accession>
<sequence length="520" mass="55425">MQFKSYVLSNILVRKIKQKGVNIAIACGATLLLCNVSYAETVSLGGGGTDSWTATCRGWLCNLGGSAAYDTINIQGGDGSGSYNFDSIRMQTNNFGGSVTLDINSDRPDSGKITIGDLHTWSTGTFVAVNTLNVNADTYIKSLRYLYSWAAPNKGYLDVNVGSNGNGSYTKDLQVDNISFEHNGLHTNQGTIALRANNITLGTVAGRLSHILNVEADGNITANNVYFDGVSGVGGFATIPKSSISFTAKGGSFMANSVTGMGHSNVWVKARDQVKIENVSFIVDICITEACAGLIQLESTNSDVIVGSVSGGTSNESGIGSFNTLKVIGNNFYAGHVEAISLVTALNNSYLDLSGVRDTTFIDNLEFRNGTLKAQDFHFNNFTVWKANANRVGFEHPTDGSAYTSVTTNIGKSFINYLSMELGTSDTADFAALWFKGGGDILNINLIDARATSYINFGSINNVNVDTLNGIETSIYMKNGIFNTITNKKGQTAIASNTKIVANALNVNELLHIKDSSKHS</sequence>
<feature type="non-terminal residue" evidence="1">
    <location>
        <position position="520"/>
    </location>
</feature>
<evidence type="ECO:0000313" key="1">
    <source>
        <dbReference type="EMBL" id="TLD82636.1"/>
    </source>
</evidence>